<evidence type="ECO:0000256" key="15">
    <source>
        <dbReference type="PROSITE-ProRule" id="PRU00076"/>
    </source>
</evidence>
<dbReference type="InterPro" id="IPR000832">
    <property type="entry name" value="GPCR_2_secretin-like"/>
</dbReference>
<evidence type="ECO:0000256" key="1">
    <source>
        <dbReference type="ARBA" id="ARBA00004651"/>
    </source>
</evidence>
<feature type="disulfide bond" evidence="15">
    <location>
        <begin position="434"/>
        <end position="443"/>
    </location>
</feature>
<evidence type="ECO:0000256" key="10">
    <source>
        <dbReference type="ARBA" id="ARBA00023136"/>
    </source>
</evidence>
<organism evidence="23 24">
    <name type="scientific">Patella caerulea</name>
    <name type="common">Rayed Mediterranean limpet</name>
    <dbReference type="NCBI Taxonomy" id="87958"/>
    <lineage>
        <taxon>Eukaryota</taxon>
        <taxon>Metazoa</taxon>
        <taxon>Spiralia</taxon>
        <taxon>Lophotrochozoa</taxon>
        <taxon>Mollusca</taxon>
        <taxon>Gastropoda</taxon>
        <taxon>Patellogastropoda</taxon>
        <taxon>Patelloidea</taxon>
        <taxon>Patellidae</taxon>
        <taxon>Patella</taxon>
    </lineage>
</organism>
<feature type="domain" description="G-protein coupled receptors family 2 profile 2" evidence="22">
    <location>
        <begin position="920"/>
        <end position="1169"/>
    </location>
</feature>
<evidence type="ECO:0000256" key="4">
    <source>
        <dbReference type="ARBA" id="ARBA00022536"/>
    </source>
</evidence>
<keyword evidence="14" id="KW-0807">Transducer</keyword>
<dbReference type="GO" id="GO:0007189">
    <property type="term" value="P:adenylate cyclase-activating G protein-coupled receptor signaling pathway"/>
    <property type="evidence" value="ECO:0007669"/>
    <property type="project" value="TreeGrafter"/>
</dbReference>
<dbReference type="InterPro" id="IPR057244">
    <property type="entry name" value="GAIN_B"/>
</dbReference>
<keyword evidence="13" id="KW-0325">Glycoprotein</keyword>
<dbReference type="InterPro" id="IPR001879">
    <property type="entry name" value="GPCR_2_extracellular_dom"/>
</dbReference>
<dbReference type="InterPro" id="IPR000859">
    <property type="entry name" value="CUB_dom"/>
</dbReference>
<feature type="domain" description="EGF-like" evidence="19">
    <location>
        <begin position="250"/>
        <end position="289"/>
    </location>
</feature>
<dbReference type="PROSITE" id="PS50026">
    <property type="entry name" value="EGF_3"/>
    <property type="match status" value="7"/>
</dbReference>
<feature type="transmembrane region" description="Helical" evidence="16">
    <location>
        <begin position="994"/>
        <end position="1017"/>
    </location>
</feature>
<evidence type="ECO:0000256" key="2">
    <source>
        <dbReference type="ARBA" id="ARBA00007343"/>
    </source>
</evidence>
<evidence type="ECO:0000256" key="7">
    <source>
        <dbReference type="ARBA" id="ARBA00022737"/>
    </source>
</evidence>
<evidence type="ECO:0000256" key="6">
    <source>
        <dbReference type="ARBA" id="ARBA00022729"/>
    </source>
</evidence>
<keyword evidence="6 17" id="KW-0732">Signal</keyword>
<feature type="domain" description="G-protein coupled receptors family 2 profile 1" evidence="21">
    <location>
        <begin position="505"/>
        <end position="589"/>
    </location>
</feature>
<dbReference type="Pfam" id="PF01825">
    <property type="entry name" value="GPS"/>
    <property type="match status" value="1"/>
</dbReference>
<evidence type="ECO:0000259" key="18">
    <source>
        <dbReference type="PROSITE" id="PS01180"/>
    </source>
</evidence>
<dbReference type="Proteomes" id="UP001347796">
    <property type="component" value="Unassembled WGS sequence"/>
</dbReference>
<dbReference type="SUPFAM" id="SSF81321">
    <property type="entry name" value="Family A G protein-coupled receptor-like"/>
    <property type="match status" value="1"/>
</dbReference>
<feature type="domain" description="EGF-like" evidence="19">
    <location>
        <begin position="408"/>
        <end position="444"/>
    </location>
</feature>
<dbReference type="Pfam" id="PF25024">
    <property type="entry name" value="EGF_TEN"/>
    <property type="match status" value="1"/>
</dbReference>
<dbReference type="InterPro" id="IPR000152">
    <property type="entry name" value="EGF-type_Asp/Asn_hydroxyl_site"/>
</dbReference>
<dbReference type="Gene3D" id="2.60.220.50">
    <property type="match status" value="1"/>
</dbReference>
<dbReference type="SMART" id="SM00179">
    <property type="entry name" value="EGF_CA"/>
    <property type="match status" value="6"/>
</dbReference>
<evidence type="ECO:0000259" key="21">
    <source>
        <dbReference type="PROSITE" id="PS50227"/>
    </source>
</evidence>
<name>A0AAN8JEN1_PATCE</name>
<dbReference type="InterPro" id="IPR001881">
    <property type="entry name" value="EGF-like_Ca-bd_dom"/>
</dbReference>
<dbReference type="PROSITE" id="PS00022">
    <property type="entry name" value="EGF_1"/>
    <property type="match status" value="7"/>
</dbReference>
<dbReference type="PROSITE" id="PS01186">
    <property type="entry name" value="EGF_2"/>
    <property type="match status" value="5"/>
</dbReference>
<evidence type="ECO:0000256" key="11">
    <source>
        <dbReference type="ARBA" id="ARBA00023157"/>
    </source>
</evidence>
<feature type="disulfide bond" evidence="15">
    <location>
        <begin position="450"/>
        <end position="460"/>
    </location>
</feature>
<feature type="domain" description="GAIN-B" evidence="20">
    <location>
        <begin position="733"/>
        <end position="909"/>
    </location>
</feature>
<dbReference type="PANTHER" id="PTHR12011:SF471">
    <property type="entry name" value="G-PROTEIN COUPLED RECEPTORS FAMILY 2 PROFILE 2 DOMAIN-CONTAINING PROTEIN"/>
    <property type="match status" value="1"/>
</dbReference>
<keyword evidence="4 15" id="KW-0245">EGF-like domain</keyword>
<feature type="chain" id="PRO_5042993564" evidence="17">
    <location>
        <begin position="21"/>
        <end position="1294"/>
    </location>
</feature>
<feature type="transmembrane region" description="Helical" evidence="16">
    <location>
        <begin position="957"/>
        <end position="974"/>
    </location>
</feature>
<feature type="transmembrane region" description="Helical" evidence="16">
    <location>
        <begin position="1029"/>
        <end position="1049"/>
    </location>
</feature>
<dbReference type="SUPFAM" id="SSF49854">
    <property type="entry name" value="Spermadhesin, CUB domain"/>
    <property type="match status" value="2"/>
</dbReference>
<keyword evidence="5 16" id="KW-0812">Transmembrane</keyword>
<comment type="similarity">
    <text evidence="2">Belongs to the G-protein coupled receptor 2 family. Adhesion G-protein coupled receptor (ADGR) subfamily.</text>
</comment>
<dbReference type="InterPro" id="IPR035914">
    <property type="entry name" value="Sperma_CUB_dom_sf"/>
</dbReference>
<feature type="signal peptide" evidence="17">
    <location>
        <begin position="1"/>
        <end position="20"/>
    </location>
</feature>
<feature type="disulfide bond" evidence="15">
    <location>
        <begin position="254"/>
        <end position="264"/>
    </location>
</feature>
<dbReference type="FunFam" id="2.10.25.10:FF:000173">
    <property type="entry name" value="Neurogenic locus notch protein 2"/>
    <property type="match status" value="1"/>
</dbReference>
<evidence type="ECO:0000256" key="12">
    <source>
        <dbReference type="ARBA" id="ARBA00023170"/>
    </source>
</evidence>
<dbReference type="SUPFAM" id="SSF57196">
    <property type="entry name" value="EGF/Laminin"/>
    <property type="match status" value="1"/>
</dbReference>
<dbReference type="InterPro" id="IPR032471">
    <property type="entry name" value="AGRL2-4_GAIN_subdom_A"/>
</dbReference>
<dbReference type="InterPro" id="IPR046338">
    <property type="entry name" value="GAIN_dom_sf"/>
</dbReference>
<dbReference type="CDD" id="cd00054">
    <property type="entry name" value="EGF_CA"/>
    <property type="match status" value="6"/>
</dbReference>
<reference evidence="23 24" key="1">
    <citation type="submission" date="2024-01" db="EMBL/GenBank/DDBJ databases">
        <title>The genome of the rayed Mediterranean limpet Patella caerulea (Linnaeus, 1758).</title>
        <authorList>
            <person name="Anh-Thu Weber A."/>
            <person name="Halstead-Nussloch G."/>
        </authorList>
    </citation>
    <scope>NUCLEOTIDE SEQUENCE [LARGE SCALE GENOMIC DNA]</scope>
    <source>
        <strain evidence="23">AATW-2023a</strain>
        <tissue evidence="23">Whole specimen</tissue>
    </source>
</reference>
<gene>
    <name evidence="23" type="ORF">SNE40_016619</name>
</gene>
<evidence type="ECO:0000259" key="20">
    <source>
        <dbReference type="PROSITE" id="PS50221"/>
    </source>
</evidence>
<dbReference type="InterPro" id="IPR009030">
    <property type="entry name" value="Growth_fac_rcpt_cys_sf"/>
</dbReference>
<dbReference type="GO" id="GO:0005886">
    <property type="term" value="C:plasma membrane"/>
    <property type="evidence" value="ECO:0007669"/>
    <property type="project" value="UniProtKB-SubCell"/>
</dbReference>
<dbReference type="CDD" id="cd00041">
    <property type="entry name" value="CUB"/>
    <property type="match status" value="1"/>
</dbReference>
<comment type="caution">
    <text evidence="23">The sequence shown here is derived from an EMBL/GenBank/DDBJ whole genome shotgun (WGS) entry which is preliminary data.</text>
</comment>
<evidence type="ECO:0000259" key="19">
    <source>
        <dbReference type="PROSITE" id="PS50026"/>
    </source>
</evidence>
<dbReference type="CDD" id="cd15040">
    <property type="entry name" value="7tmB2_Adhesion"/>
    <property type="match status" value="1"/>
</dbReference>
<dbReference type="GO" id="GO:0004930">
    <property type="term" value="F:G protein-coupled receptor activity"/>
    <property type="evidence" value="ECO:0007669"/>
    <property type="project" value="UniProtKB-KW"/>
</dbReference>
<keyword evidence="12" id="KW-0675">Receptor</keyword>
<evidence type="ECO:0000256" key="8">
    <source>
        <dbReference type="ARBA" id="ARBA00022989"/>
    </source>
</evidence>
<keyword evidence="3" id="KW-1003">Cell membrane</keyword>
<evidence type="ECO:0000259" key="22">
    <source>
        <dbReference type="PROSITE" id="PS50261"/>
    </source>
</evidence>
<comment type="caution">
    <text evidence="15">Lacks conserved residue(s) required for the propagation of feature annotation.</text>
</comment>
<feature type="transmembrane region" description="Helical" evidence="16">
    <location>
        <begin position="1064"/>
        <end position="1090"/>
    </location>
</feature>
<evidence type="ECO:0000256" key="3">
    <source>
        <dbReference type="ARBA" id="ARBA00022475"/>
    </source>
</evidence>
<dbReference type="FunFam" id="2.10.25.10:FF:000321">
    <property type="entry name" value="Protein delta homolog 1"/>
    <property type="match status" value="1"/>
</dbReference>
<dbReference type="SUPFAM" id="SSF57184">
    <property type="entry name" value="Growth factor receptor domain"/>
    <property type="match status" value="2"/>
</dbReference>
<dbReference type="PROSITE" id="PS01180">
    <property type="entry name" value="CUB"/>
    <property type="match status" value="1"/>
</dbReference>
<keyword evidence="11 15" id="KW-1015">Disulfide bond</keyword>
<feature type="domain" description="CUB" evidence="18">
    <location>
        <begin position="22"/>
        <end position="143"/>
    </location>
</feature>
<dbReference type="InterPro" id="IPR036445">
    <property type="entry name" value="GPCR_2_extracell_dom_sf"/>
</dbReference>
<feature type="domain" description="EGF-like" evidence="19">
    <location>
        <begin position="370"/>
        <end position="406"/>
    </location>
</feature>
<dbReference type="PROSITE" id="PS00010">
    <property type="entry name" value="ASX_HYDROXYL"/>
    <property type="match status" value="1"/>
</dbReference>
<protein>
    <submittedName>
        <fullName evidence="23">Uncharacterized protein</fullName>
    </submittedName>
</protein>
<dbReference type="InterPro" id="IPR017981">
    <property type="entry name" value="GPCR_2-like_7TM"/>
</dbReference>
<dbReference type="GO" id="GO:0007166">
    <property type="term" value="P:cell surface receptor signaling pathway"/>
    <property type="evidence" value="ECO:0007669"/>
    <property type="project" value="InterPro"/>
</dbReference>
<feature type="disulfide bond" evidence="15">
    <location>
        <begin position="508"/>
        <end position="517"/>
    </location>
</feature>
<feature type="domain" description="EGF-like" evidence="19">
    <location>
        <begin position="483"/>
        <end position="518"/>
    </location>
</feature>
<feature type="transmembrane region" description="Helical" evidence="16">
    <location>
        <begin position="1111"/>
        <end position="1134"/>
    </location>
</feature>
<feature type="domain" description="EGF-like" evidence="19">
    <location>
        <begin position="332"/>
        <end position="368"/>
    </location>
</feature>
<dbReference type="SMART" id="SM00181">
    <property type="entry name" value="EGF"/>
    <property type="match status" value="7"/>
</dbReference>
<dbReference type="FunFam" id="1.20.1070.10:FF:000058">
    <property type="entry name" value="Adhesion G protein-coupled receptor F5"/>
    <property type="match status" value="1"/>
</dbReference>
<dbReference type="Pfam" id="PF00431">
    <property type="entry name" value="CUB"/>
    <property type="match status" value="1"/>
</dbReference>
<dbReference type="Pfam" id="PF16489">
    <property type="entry name" value="GAIN"/>
    <property type="match status" value="1"/>
</dbReference>
<dbReference type="FunFam" id="2.10.25.10:FF:000472">
    <property type="entry name" value="Uncharacterized protein, isoform A"/>
    <property type="match status" value="1"/>
</dbReference>
<keyword evidence="24" id="KW-1185">Reference proteome</keyword>
<dbReference type="Gene3D" id="2.60.120.290">
    <property type="entry name" value="Spermadhesin, CUB domain"/>
    <property type="match status" value="2"/>
</dbReference>
<feature type="disulfide bond" evidence="15">
    <location>
        <begin position="471"/>
        <end position="480"/>
    </location>
</feature>
<dbReference type="SMART" id="SM00303">
    <property type="entry name" value="GPS"/>
    <property type="match status" value="1"/>
</dbReference>
<evidence type="ECO:0000313" key="23">
    <source>
        <dbReference type="EMBL" id="KAK6173093.1"/>
    </source>
</evidence>
<sequence>MDDLLLKLFCIFSILTGVSGVCNLAKDSLTLTDWSGSLNSPGYLGGSYPNNQDCTWNIRVSEGSRIKLDFTLFQLEDGVKSEGSVITCYDKVQIRDGKDVLLEACGSKLNSPTLLSNTNEIQISFKSDESGSKAGFRLEYHGDCSMDIAENITIETPNFPRSPPDSIECKWNITVPEATVAVIQLNNQANTLPSCNISPLTVTGTENDKKKQKLCLIESKVLIFNDAIFTYDVTPDSVPWNGSMKIEYIKNPQCQYFCVNSEGCLNPRLLNTERYRCSCQEGFTGRNCDVRIEILDPCYPKTCQNNGTCVQVRGAFTCNCPANFTGETCEAAVDPCFPESCINGGTCEKDGDSYICSCPQGFSGKRCQTKNDPCEENPCQNSGTCFSRGDQFRCECLKGFIGKTCHIEYDVCSSRPCPENATCVSLPASYKCKCPAGYSGDACEINMDSCASDPCKNGKCIEADDTFKCICDDGYSGSLCEIHVDYCAESPCVNGICANAGNTFKCVCDIDYIGRYCSIHKDAGHCPEARDDIATSRILWFDILANSTEIQSCPQGIVGNASRSCVMDTSSPTGGIWTRPDLSECVSPEFLEIAIQATLLKSGNDLTVKSLTEITTNLKNITSAVRDPTAKTLYPGDLRMATTVVSLITDGLGETNVAKGSVWNIAQGVKDAMDNIVDPDTKVVWQNARANVVVDRMKSVLESSEKLAEYFQTSDINMQSARALDSGDRDEPNNLRLVGRNMELQISTMGKDEKEPDMFIGGDSSSIVLPPAVIQLARQYNDESPVSFYYARFSSMADLLSMKEERYGENVSESIVNSDIISSKVLGFPEDVFNKIAEPVIITYKTKNSGQTENHVKNHCVFMNMNSTSTKEEWSTEGCLLKDSNSTHVICYCYHLTNFALLLDVYKTSEELDETNDAVLSYISYIGGSLSILGCLVSIIVFEYFRLKSDRVRIHEQLAASIILVQVIFLIGIGRTSDKTSTPVWACKTVAILLHYTLTALFCWMLVEGIHLYVVLVQVFQRGSHLKKYMALGWGAPLVIVGISVGVFYPDYGQGRICWLARDLLFVCFVPSVGLVVVINTVMLIITIRVMMKSMNSTSKANVKEKSSIRISLKAAVVLLPLLGLTWTLAFFAINTDGTEVLAYVFTYLFTIGNAFQGVVFFVFHCLMNVDVRSAFERRYRRKKSLDTSSSRGRKISEMDSYIADGKGTMTQKFVGVVEKTNNSTIMDKPKINPNIHFNDFHDFDADKNWYDDPFVLRLRPSSESDPNVSEYISDIEDYLEKPSRHSVHFSSNT</sequence>
<feature type="domain" description="EGF-like" evidence="19">
    <location>
        <begin position="446"/>
        <end position="481"/>
    </location>
</feature>
<keyword evidence="9" id="KW-0297">G-protein coupled receptor</keyword>
<evidence type="ECO:0000256" key="9">
    <source>
        <dbReference type="ARBA" id="ARBA00023040"/>
    </source>
</evidence>
<feature type="disulfide bond" evidence="15">
    <location>
        <begin position="358"/>
        <end position="367"/>
    </location>
</feature>
<dbReference type="PROSITE" id="PS50221">
    <property type="entry name" value="GAIN_B"/>
    <property type="match status" value="1"/>
</dbReference>
<proteinExistence type="inferred from homology"/>
<dbReference type="PROSITE" id="PS50261">
    <property type="entry name" value="G_PROTEIN_RECEP_F2_4"/>
    <property type="match status" value="1"/>
</dbReference>
<keyword evidence="8 16" id="KW-1133">Transmembrane helix</keyword>
<dbReference type="InterPro" id="IPR000203">
    <property type="entry name" value="GPS"/>
</dbReference>
<evidence type="ECO:0000256" key="5">
    <source>
        <dbReference type="ARBA" id="ARBA00022692"/>
    </source>
</evidence>
<dbReference type="PROSITE" id="PS50227">
    <property type="entry name" value="G_PROTEIN_RECEP_F2_3"/>
    <property type="match status" value="1"/>
</dbReference>
<feature type="disulfide bond" evidence="15">
    <location>
        <begin position="320"/>
        <end position="329"/>
    </location>
</feature>
<feature type="domain" description="EGF-like" evidence="19">
    <location>
        <begin position="294"/>
        <end position="330"/>
    </location>
</feature>
<comment type="subcellular location">
    <subcellularLocation>
        <location evidence="1">Cell membrane</location>
        <topology evidence="1">Multi-pass membrane protein</topology>
    </subcellularLocation>
</comment>
<keyword evidence="7" id="KW-0677">Repeat</keyword>
<dbReference type="EMBL" id="JAZGQO010000011">
    <property type="protein sequence ID" value="KAK6173093.1"/>
    <property type="molecule type" value="Genomic_DNA"/>
</dbReference>
<dbReference type="Pfam" id="PF00002">
    <property type="entry name" value="7tm_2"/>
    <property type="match status" value="1"/>
</dbReference>
<evidence type="ECO:0000256" key="17">
    <source>
        <dbReference type="SAM" id="SignalP"/>
    </source>
</evidence>
<feature type="transmembrane region" description="Helical" evidence="16">
    <location>
        <begin position="1146"/>
        <end position="1172"/>
    </location>
</feature>
<dbReference type="Gene3D" id="4.10.1240.10">
    <property type="entry name" value="GPCR, family 2, extracellular hormone receptor domain"/>
    <property type="match status" value="1"/>
</dbReference>
<feature type="disulfide bond" evidence="15">
    <location>
        <begin position="396"/>
        <end position="405"/>
    </location>
</feature>
<dbReference type="Gene3D" id="1.20.1070.10">
    <property type="entry name" value="Rhodopsin 7-helix transmembrane proteins"/>
    <property type="match status" value="1"/>
</dbReference>
<evidence type="ECO:0000313" key="24">
    <source>
        <dbReference type="Proteomes" id="UP001347796"/>
    </source>
</evidence>
<evidence type="ECO:0000256" key="16">
    <source>
        <dbReference type="SAM" id="Phobius"/>
    </source>
</evidence>
<feature type="transmembrane region" description="Helical" evidence="16">
    <location>
        <begin position="922"/>
        <end position="945"/>
    </location>
</feature>
<dbReference type="PANTHER" id="PTHR12011">
    <property type="entry name" value="ADHESION G-PROTEIN COUPLED RECEPTOR"/>
    <property type="match status" value="1"/>
</dbReference>
<evidence type="ECO:0000256" key="13">
    <source>
        <dbReference type="ARBA" id="ARBA00023180"/>
    </source>
</evidence>
<dbReference type="PRINTS" id="PR00249">
    <property type="entry name" value="GPCRSECRETIN"/>
</dbReference>
<feature type="disulfide bond" evidence="15">
    <location>
        <begin position="279"/>
        <end position="288"/>
    </location>
</feature>
<accession>A0AAN8JEN1</accession>
<evidence type="ECO:0000256" key="14">
    <source>
        <dbReference type="ARBA" id="ARBA00023224"/>
    </source>
</evidence>
<dbReference type="InterPro" id="IPR000742">
    <property type="entry name" value="EGF"/>
</dbReference>
<dbReference type="SMART" id="SM00042">
    <property type="entry name" value="CUB"/>
    <property type="match status" value="1"/>
</dbReference>
<dbReference type="Gene3D" id="2.10.25.10">
    <property type="entry name" value="Laminin"/>
    <property type="match status" value="7"/>
</dbReference>
<keyword evidence="10 16" id="KW-0472">Membrane</keyword>
<feature type="disulfide bond" evidence="15">
    <location>
        <begin position="487"/>
        <end position="497"/>
    </location>
</feature>
<dbReference type="GO" id="GO:0005509">
    <property type="term" value="F:calcium ion binding"/>
    <property type="evidence" value="ECO:0007669"/>
    <property type="project" value="InterPro"/>
</dbReference>